<evidence type="ECO:0008006" key="8">
    <source>
        <dbReference type="Google" id="ProtNLM"/>
    </source>
</evidence>
<dbReference type="PROSITE" id="PS50113">
    <property type="entry name" value="PAC"/>
    <property type="match status" value="1"/>
</dbReference>
<feature type="region of interest" description="Disordered" evidence="2">
    <location>
        <begin position="279"/>
        <end position="326"/>
    </location>
</feature>
<dbReference type="GO" id="GO:0043709">
    <property type="term" value="P:cell adhesion involved in single-species biofilm formation"/>
    <property type="evidence" value="ECO:0007669"/>
    <property type="project" value="TreeGrafter"/>
</dbReference>
<dbReference type="Gene3D" id="3.30.450.20">
    <property type="entry name" value="PAS domain"/>
    <property type="match status" value="1"/>
</dbReference>
<sequence length="590" mass="63460">MCRERVEEGDDTVPVLIAMFTLAAVVAAGVAAIGWTRWRRAPLFGVLSVFSTGVALWAVSDVIAFLVVDPGEALLWGSILFPAESVVTAGFFCLAATVADRAWRVSWRTVTPLLIEPAILIALIATNPWHRLLIPGVTRAAWQGEFILQIGPLYWPHVVYGYVLVLVALFRVARARRRVPREQRWIYNWTLCTALPPMLINLVGLPLEGRYSDMTSVGFAITVIIAYRMVAHPTLPEQIPVGRQQVFDTLSDAVIVTDRCGRILDHNPAARRLAERIRPAAARGSAPPSAGSSDPPAVPSAEPPVPPAALSTGSPVPPDASLTGSPAREIFGADLHLREETETDQALTDVAGSGVDLHLRISPLHDRRGNAIGWALAARDVTEANRLRREVEEANALLREQVVRDPLTGLYNRRHLMDTLPGQLAEAAAGGTPLTLAVVDVDHFKRVNDTYGHAAGDAVLIGVARLLASGVRHDDIVARLGGEEFVIVLPGASGEVARARLEEIRELVARSRTRAGEHRLPVTVSIGLASFPGFRSVDGLLDAADGALYAAKERGRNRVEQAALPPRDVIAVPHPAGGPDRVGARGADGR</sequence>
<feature type="transmembrane region" description="Helical" evidence="3">
    <location>
        <begin position="185"/>
        <end position="205"/>
    </location>
</feature>
<dbReference type="PANTHER" id="PTHR45138">
    <property type="entry name" value="REGULATORY COMPONENTS OF SENSORY TRANSDUCTION SYSTEM"/>
    <property type="match status" value="1"/>
</dbReference>
<name>A0A8J3T9R8_9ACTN</name>
<evidence type="ECO:0000256" key="1">
    <source>
        <dbReference type="SAM" id="Coils"/>
    </source>
</evidence>
<dbReference type="CDD" id="cd01949">
    <property type="entry name" value="GGDEF"/>
    <property type="match status" value="1"/>
</dbReference>
<keyword evidence="1" id="KW-0175">Coiled coil</keyword>
<feature type="domain" description="GGDEF" evidence="5">
    <location>
        <begin position="432"/>
        <end position="564"/>
    </location>
</feature>
<dbReference type="SUPFAM" id="SSF55785">
    <property type="entry name" value="PYP-like sensor domain (PAS domain)"/>
    <property type="match status" value="1"/>
</dbReference>
<proteinExistence type="predicted"/>
<evidence type="ECO:0000259" key="4">
    <source>
        <dbReference type="PROSITE" id="PS50113"/>
    </source>
</evidence>
<dbReference type="AlphaFoldDB" id="A0A8J3T9R8"/>
<dbReference type="EMBL" id="BOOK01000039">
    <property type="protein sequence ID" value="GII03499.1"/>
    <property type="molecule type" value="Genomic_DNA"/>
</dbReference>
<feature type="transmembrane region" description="Helical" evidence="3">
    <location>
        <begin position="43"/>
        <end position="68"/>
    </location>
</feature>
<keyword evidence="3" id="KW-0472">Membrane</keyword>
<feature type="transmembrane region" description="Helical" evidence="3">
    <location>
        <begin position="15"/>
        <end position="36"/>
    </location>
</feature>
<dbReference type="SMART" id="SM00267">
    <property type="entry name" value="GGDEF"/>
    <property type="match status" value="1"/>
</dbReference>
<dbReference type="Proteomes" id="UP000634476">
    <property type="component" value="Unassembled WGS sequence"/>
</dbReference>
<dbReference type="NCBIfam" id="TIGR00254">
    <property type="entry name" value="GGDEF"/>
    <property type="match status" value="1"/>
</dbReference>
<dbReference type="InterPro" id="IPR043128">
    <property type="entry name" value="Rev_trsase/Diguanyl_cyclase"/>
</dbReference>
<dbReference type="InterPro" id="IPR000014">
    <property type="entry name" value="PAS"/>
</dbReference>
<dbReference type="InterPro" id="IPR035965">
    <property type="entry name" value="PAS-like_dom_sf"/>
</dbReference>
<evidence type="ECO:0000313" key="6">
    <source>
        <dbReference type="EMBL" id="GII03499.1"/>
    </source>
</evidence>
<dbReference type="Pfam" id="PF00990">
    <property type="entry name" value="GGDEF"/>
    <property type="match status" value="1"/>
</dbReference>
<feature type="compositionally biased region" description="Pro residues" evidence="2">
    <location>
        <begin position="296"/>
        <end position="307"/>
    </location>
</feature>
<organism evidence="6 7">
    <name type="scientific">Planobispora takensis</name>
    <dbReference type="NCBI Taxonomy" id="1367882"/>
    <lineage>
        <taxon>Bacteria</taxon>
        <taxon>Bacillati</taxon>
        <taxon>Actinomycetota</taxon>
        <taxon>Actinomycetes</taxon>
        <taxon>Streptosporangiales</taxon>
        <taxon>Streptosporangiaceae</taxon>
        <taxon>Planobispora</taxon>
    </lineage>
</organism>
<accession>A0A8J3T9R8</accession>
<dbReference type="Pfam" id="PF16927">
    <property type="entry name" value="HisKA_7TM"/>
    <property type="match status" value="1"/>
</dbReference>
<keyword evidence="3" id="KW-1133">Transmembrane helix</keyword>
<reference evidence="6" key="1">
    <citation type="submission" date="2021-01" db="EMBL/GenBank/DDBJ databases">
        <title>Whole genome shotgun sequence of Planobispora takensis NBRC 109077.</title>
        <authorList>
            <person name="Komaki H."/>
            <person name="Tamura T."/>
        </authorList>
    </citation>
    <scope>NUCLEOTIDE SEQUENCE</scope>
    <source>
        <strain evidence="6">NBRC 109077</strain>
    </source>
</reference>
<dbReference type="InterPro" id="IPR000700">
    <property type="entry name" value="PAS-assoc_C"/>
</dbReference>
<keyword evidence="7" id="KW-1185">Reference proteome</keyword>
<dbReference type="PROSITE" id="PS50887">
    <property type="entry name" value="GGDEF"/>
    <property type="match status" value="1"/>
</dbReference>
<dbReference type="GO" id="GO:0005886">
    <property type="term" value="C:plasma membrane"/>
    <property type="evidence" value="ECO:0007669"/>
    <property type="project" value="TreeGrafter"/>
</dbReference>
<feature type="transmembrane region" description="Helical" evidence="3">
    <location>
        <begin position="154"/>
        <end position="173"/>
    </location>
</feature>
<evidence type="ECO:0000256" key="3">
    <source>
        <dbReference type="SAM" id="Phobius"/>
    </source>
</evidence>
<dbReference type="InterPro" id="IPR050469">
    <property type="entry name" value="Diguanylate_Cyclase"/>
</dbReference>
<feature type="domain" description="PAC" evidence="4">
    <location>
        <begin position="341"/>
        <end position="393"/>
    </location>
</feature>
<dbReference type="Pfam" id="PF13188">
    <property type="entry name" value="PAS_8"/>
    <property type="match status" value="1"/>
</dbReference>
<dbReference type="PANTHER" id="PTHR45138:SF9">
    <property type="entry name" value="DIGUANYLATE CYCLASE DGCM-RELATED"/>
    <property type="match status" value="1"/>
</dbReference>
<evidence type="ECO:0000259" key="5">
    <source>
        <dbReference type="PROSITE" id="PS50887"/>
    </source>
</evidence>
<dbReference type="GO" id="GO:0052621">
    <property type="term" value="F:diguanylate cyclase activity"/>
    <property type="evidence" value="ECO:0007669"/>
    <property type="project" value="TreeGrafter"/>
</dbReference>
<gene>
    <name evidence="6" type="ORF">Pta02_55070</name>
</gene>
<dbReference type="InterPro" id="IPR000160">
    <property type="entry name" value="GGDEF_dom"/>
</dbReference>
<dbReference type="GO" id="GO:1902201">
    <property type="term" value="P:negative regulation of bacterial-type flagellum-dependent cell motility"/>
    <property type="evidence" value="ECO:0007669"/>
    <property type="project" value="TreeGrafter"/>
</dbReference>
<feature type="region of interest" description="Disordered" evidence="2">
    <location>
        <begin position="569"/>
        <end position="590"/>
    </location>
</feature>
<feature type="compositionally biased region" description="Low complexity" evidence="2">
    <location>
        <begin position="279"/>
        <end position="295"/>
    </location>
</feature>
<feature type="transmembrane region" description="Helical" evidence="3">
    <location>
        <begin position="74"/>
        <end position="98"/>
    </location>
</feature>
<protein>
    <recommendedName>
        <fullName evidence="8">Diguanylate cyclase</fullName>
    </recommendedName>
</protein>
<evidence type="ECO:0000256" key="2">
    <source>
        <dbReference type="SAM" id="MobiDB-lite"/>
    </source>
</evidence>
<dbReference type="FunFam" id="3.30.70.270:FF:000001">
    <property type="entry name" value="Diguanylate cyclase domain protein"/>
    <property type="match status" value="1"/>
</dbReference>
<feature type="transmembrane region" description="Helical" evidence="3">
    <location>
        <begin position="110"/>
        <end position="129"/>
    </location>
</feature>
<comment type="caution">
    <text evidence="6">The sequence shown here is derived from an EMBL/GenBank/DDBJ whole genome shotgun (WGS) entry which is preliminary data.</text>
</comment>
<dbReference type="Gene3D" id="3.30.70.270">
    <property type="match status" value="1"/>
</dbReference>
<feature type="coiled-coil region" evidence="1">
    <location>
        <begin position="377"/>
        <end position="404"/>
    </location>
</feature>
<dbReference type="InterPro" id="IPR029787">
    <property type="entry name" value="Nucleotide_cyclase"/>
</dbReference>
<dbReference type="SUPFAM" id="SSF55073">
    <property type="entry name" value="Nucleotide cyclase"/>
    <property type="match status" value="1"/>
</dbReference>
<evidence type="ECO:0000313" key="7">
    <source>
        <dbReference type="Proteomes" id="UP000634476"/>
    </source>
</evidence>
<keyword evidence="3" id="KW-0812">Transmembrane</keyword>
<dbReference type="InterPro" id="IPR031621">
    <property type="entry name" value="HisKA_7TM"/>
</dbReference>